<keyword evidence="2" id="KW-0472">Membrane</keyword>
<keyword evidence="2" id="KW-1133">Transmembrane helix</keyword>
<feature type="transmembrane region" description="Helical" evidence="2">
    <location>
        <begin position="48"/>
        <end position="65"/>
    </location>
</feature>
<evidence type="ECO:0000256" key="2">
    <source>
        <dbReference type="SAM" id="Phobius"/>
    </source>
</evidence>
<feature type="region of interest" description="Disordered" evidence="1">
    <location>
        <begin position="118"/>
        <end position="181"/>
    </location>
</feature>
<accession>A0A6C0KVZ5</accession>
<feature type="transmembrane region" description="Helical" evidence="2">
    <location>
        <begin position="7"/>
        <end position="28"/>
    </location>
</feature>
<organism evidence="3">
    <name type="scientific">viral metagenome</name>
    <dbReference type="NCBI Taxonomy" id="1070528"/>
    <lineage>
        <taxon>unclassified sequences</taxon>
        <taxon>metagenomes</taxon>
        <taxon>organismal metagenomes</taxon>
    </lineage>
</organism>
<feature type="compositionally biased region" description="Basic and acidic residues" evidence="1">
    <location>
        <begin position="152"/>
        <end position="173"/>
    </location>
</feature>
<feature type="compositionally biased region" description="Low complexity" evidence="1">
    <location>
        <begin position="133"/>
        <end position="148"/>
    </location>
</feature>
<evidence type="ECO:0000313" key="3">
    <source>
        <dbReference type="EMBL" id="QHU20498.1"/>
    </source>
</evidence>
<sequence>MMFNKLTFNLALGILVIVAIYTLTYSGLTGLLMTSAVSLLAAAFLDDVELIAVVAVVFAVLFTTFSKQILRKLEGFANQDKEILERVQGMKANYKPVAQNLHNPRMEPAGVYEPSIEGFANASDMPNDEDGAPSKSGAASTKSSSKNSVNDMEVKKISKNIKDKDDAKSKDSEIEGEEFQSATNGLFKLGKMPSEHAEGPKLDAGKTIMKAMSSFDPKTISAMTDDTKKLLETQKGLMSMLNEMRPVLADGKELLNTFSGMFGGSGGSGLLKM</sequence>
<protein>
    <submittedName>
        <fullName evidence="3">Uncharacterized protein</fullName>
    </submittedName>
</protein>
<name>A0A6C0KVZ5_9ZZZZ</name>
<dbReference type="AlphaFoldDB" id="A0A6C0KVZ5"/>
<proteinExistence type="predicted"/>
<dbReference type="EMBL" id="MN740968">
    <property type="protein sequence ID" value="QHU20498.1"/>
    <property type="molecule type" value="Genomic_DNA"/>
</dbReference>
<evidence type="ECO:0000256" key="1">
    <source>
        <dbReference type="SAM" id="MobiDB-lite"/>
    </source>
</evidence>
<reference evidence="3" key="1">
    <citation type="journal article" date="2020" name="Nature">
        <title>Giant virus diversity and host interactions through global metagenomics.</title>
        <authorList>
            <person name="Schulz F."/>
            <person name="Roux S."/>
            <person name="Paez-Espino D."/>
            <person name="Jungbluth S."/>
            <person name="Walsh D.A."/>
            <person name="Denef V.J."/>
            <person name="McMahon K.D."/>
            <person name="Konstantinidis K.T."/>
            <person name="Eloe-Fadrosh E.A."/>
            <person name="Kyrpides N.C."/>
            <person name="Woyke T."/>
        </authorList>
    </citation>
    <scope>NUCLEOTIDE SEQUENCE</scope>
    <source>
        <strain evidence="3">GVMAG-S-3300013093-109</strain>
    </source>
</reference>
<keyword evidence="2" id="KW-0812">Transmembrane</keyword>